<dbReference type="EMBL" id="SFCI01000007">
    <property type="protein sequence ID" value="TFY83851.1"/>
    <property type="molecule type" value="Genomic_DNA"/>
</dbReference>
<dbReference type="OrthoDB" id="15893at2759"/>
<dbReference type="STRING" id="135208.A0A4Z0ABT0"/>
<dbReference type="Proteomes" id="UP000298061">
    <property type="component" value="Unassembled WGS sequence"/>
</dbReference>
<protein>
    <submittedName>
        <fullName evidence="1">Uncharacterized protein</fullName>
    </submittedName>
</protein>
<dbReference type="GO" id="GO:0033615">
    <property type="term" value="P:mitochondrial proton-transporting ATP synthase complex assembly"/>
    <property type="evidence" value="ECO:0007669"/>
    <property type="project" value="InterPro"/>
</dbReference>
<organism evidence="1 2">
    <name type="scientific">Hericium alpestre</name>
    <dbReference type="NCBI Taxonomy" id="135208"/>
    <lineage>
        <taxon>Eukaryota</taxon>
        <taxon>Fungi</taxon>
        <taxon>Dikarya</taxon>
        <taxon>Basidiomycota</taxon>
        <taxon>Agaricomycotina</taxon>
        <taxon>Agaricomycetes</taxon>
        <taxon>Russulales</taxon>
        <taxon>Hericiaceae</taxon>
        <taxon>Hericium</taxon>
    </lineage>
</organism>
<dbReference type="AlphaFoldDB" id="A0A4Z0ABT0"/>
<gene>
    <name evidence="1" type="ORF">EWM64_g173</name>
</gene>
<dbReference type="InterPro" id="IPR039196">
    <property type="entry name" value="Fmc1"/>
</dbReference>
<comment type="caution">
    <text evidence="1">The sequence shown here is derived from an EMBL/GenBank/DDBJ whole genome shotgun (WGS) entry which is preliminary data.</text>
</comment>
<evidence type="ECO:0000313" key="2">
    <source>
        <dbReference type="Proteomes" id="UP000298061"/>
    </source>
</evidence>
<proteinExistence type="predicted"/>
<dbReference type="Pfam" id="PF13233">
    <property type="entry name" value="Complex1_LYR_2"/>
    <property type="match status" value="1"/>
</dbReference>
<accession>A0A4Z0ABT0</accession>
<reference evidence="1 2" key="1">
    <citation type="submission" date="2019-02" db="EMBL/GenBank/DDBJ databases">
        <title>Genome sequencing of the rare red list fungi Hericium alpestre (H. flagellum).</title>
        <authorList>
            <person name="Buettner E."/>
            <person name="Kellner H."/>
        </authorList>
    </citation>
    <scope>NUCLEOTIDE SEQUENCE [LARGE SCALE GENOMIC DNA]</scope>
    <source>
        <strain evidence="1 2">DSM 108284</strain>
    </source>
</reference>
<name>A0A4Z0ABT0_9AGAM</name>
<dbReference type="PANTHER" id="PTHR28015:SF1">
    <property type="entry name" value="ATP SYNTHASE ASSEMBLY FACTOR FMC1, MITOCHONDRIAL"/>
    <property type="match status" value="1"/>
</dbReference>
<evidence type="ECO:0000313" key="1">
    <source>
        <dbReference type="EMBL" id="TFY83851.1"/>
    </source>
</evidence>
<keyword evidence="2" id="KW-1185">Reference proteome</keyword>
<dbReference type="PANTHER" id="PTHR28015">
    <property type="entry name" value="ATP SYNTHASE ASSEMBLY FACTOR FMC1, MITOCHONDRIAL"/>
    <property type="match status" value="1"/>
</dbReference>
<sequence>MVTPHIPAYRNVVREVAKASVSPRATRNEAISRNFRDIFQKNIQDKQSETFHHDIQNAITFMRSQRLHKELLDRYNPLFDLTGEERIEATARRVGFNMPKTSTPPEEKSD</sequence>
<dbReference type="GO" id="GO:0005759">
    <property type="term" value="C:mitochondrial matrix"/>
    <property type="evidence" value="ECO:0007669"/>
    <property type="project" value="TreeGrafter"/>
</dbReference>